<dbReference type="STRING" id="3476.A0A2P5CIA6"/>
<dbReference type="EMBL" id="JXTB01000127">
    <property type="protein sequence ID" value="PON60771.1"/>
    <property type="molecule type" value="Genomic_DNA"/>
</dbReference>
<gene>
    <name evidence="2" type="ORF">PanWU01x14_150680</name>
</gene>
<evidence type="ECO:0000256" key="1">
    <source>
        <dbReference type="SAM" id="MobiDB-lite"/>
    </source>
</evidence>
<keyword evidence="3" id="KW-1185">Reference proteome</keyword>
<dbReference type="AlphaFoldDB" id="A0A2P5CIA6"/>
<reference evidence="3" key="1">
    <citation type="submission" date="2016-06" db="EMBL/GenBank/DDBJ databases">
        <title>Parallel loss of symbiosis genes in relatives of nitrogen-fixing non-legume Parasponia.</title>
        <authorList>
            <person name="Van Velzen R."/>
            <person name="Holmer R."/>
            <person name="Bu F."/>
            <person name="Rutten L."/>
            <person name="Van Zeijl A."/>
            <person name="Liu W."/>
            <person name="Santuari L."/>
            <person name="Cao Q."/>
            <person name="Sharma T."/>
            <person name="Shen D."/>
            <person name="Roswanjaya Y."/>
            <person name="Wardhani T."/>
            <person name="Kalhor M.S."/>
            <person name="Jansen J."/>
            <person name="Van den Hoogen J."/>
            <person name="Gungor B."/>
            <person name="Hartog M."/>
            <person name="Hontelez J."/>
            <person name="Verver J."/>
            <person name="Yang W.-C."/>
            <person name="Schijlen E."/>
            <person name="Repin R."/>
            <person name="Schilthuizen M."/>
            <person name="Schranz E."/>
            <person name="Heidstra R."/>
            <person name="Miyata K."/>
            <person name="Fedorova E."/>
            <person name="Kohlen W."/>
            <person name="Bisseling T."/>
            <person name="Smit S."/>
            <person name="Geurts R."/>
        </authorList>
    </citation>
    <scope>NUCLEOTIDE SEQUENCE [LARGE SCALE GENOMIC DNA]</scope>
    <source>
        <strain evidence="3">cv. WU1-14</strain>
    </source>
</reference>
<dbReference type="PANTHER" id="PTHR48429:SF1">
    <property type="entry name" value="AGENET DOMAIN-CONTAINING PROTEIN"/>
    <property type="match status" value="1"/>
</dbReference>
<feature type="region of interest" description="Disordered" evidence="1">
    <location>
        <begin position="59"/>
        <end position="81"/>
    </location>
</feature>
<comment type="caution">
    <text evidence="2">The sequence shown here is derived from an EMBL/GenBank/DDBJ whole genome shotgun (WGS) entry which is preliminary data.</text>
</comment>
<organism evidence="2 3">
    <name type="scientific">Parasponia andersonii</name>
    <name type="common">Sponia andersonii</name>
    <dbReference type="NCBI Taxonomy" id="3476"/>
    <lineage>
        <taxon>Eukaryota</taxon>
        <taxon>Viridiplantae</taxon>
        <taxon>Streptophyta</taxon>
        <taxon>Embryophyta</taxon>
        <taxon>Tracheophyta</taxon>
        <taxon>Spermatophyta</taxon>
        <taxon>Magnoliopsida</taxon>
        <taxon>eudicotyledons</taxon>
        <taxon>Gunneridae</taxon>
        <taxon>Pentapetalae</taxon>
        <taxon>rosids</taxon>
        <taxon>fabids</taxon>
        <taxon>Rosales</taxon>
        <taxon>Cannabaceae</taxon>
        <taxon>Parasponia</taxon>
    </lineage>
</organism>
<feature type="non-terminal residue" evidence="2">
    <location>
        <position position="1"/>
    </location>
</feature>
<dbReference type="OrthoDB" id="433924at2759"/>
<evidence type="ECO:0000313" key="3">
    <source>
        <dbReference type="Proteomes" id="UP000237105"/>
    </source>
</evidence>
<name>A0A2P5CIA6_PARAD</name>
<evidence type="ECO:0000313" key="2">
    <source>
        <dbReference type="EMBL" id="PON60771.1"/>
    </source>
</evidence>
<protein>
    <submittedName>
        <fullName evidence="2">Uncharacterized protein</fullName>
    </submittedName>
</protein>
<dbReference type="Proteomes" id="UP000237105">
    <property type="component" value="Unassembled WGS sequence"/>
</dbReference>
<dbReference type="InterPro" id="IPR055274">
    <property type="entry name" value="SWO1"/>
</dbReference>
<proteinExistence type="predicted"/>
<dbReference type="PANTHER" id="PTHR48429">
    <property type="entry name" value="AGENET DOMAIN-CONTAINING PROTEIN"/>
    <property type="match status" value="1"/>
</dbReference>
<sequence>PTDFQQLQLRAQIFVYGALIQGTPPEELHMLSAFGGSDGGRSMWGSAWQACVERLQNQKSNPVNPETPLHSRHNTSAGTRTVEQVSKQSALQSKGVSTLVGRSSTKGSQAFVSPMIPLSLPLWNSDFIAIFFF</sequence>
<accession>A0A2P5CIA6</accession>